<keyword evidence="3" id="KW-1185">Reference proteome</keyword>
<dbReference type="Proteomes" id="UP000637267">
    <property type="component" value="Unassembled WGS sequence"/>
</dbReference>
<dbReference type="RefSeq" id="WP_188704118.1">
    <property type="nucleotide sequence ID" value="NZ_BMLX01000002.1"/>
</dbReference>
<evidence type="ECO:0000313" key="3">
    <source>
        <dbReference type="Proteomes" id="UP000637267"/>
    </source>
</evidence>
<feature type="signal peptide" evidence="1">
    <location>
        <begin position="1"/>
        <end position="18"/>
    </location>
</feature>
<keyword evidence="2" id="KW-0449">Lipoprotein</keyword>
<proteinExistence type="predicted"/>
<accession>A0ABQ2P9V3</accession>
<feature type="chain" id="PRO_5047124256" evidence="1">
    <location>
        <begin position="19"/>
        <end position="180"/>
    </location>
</feature>
<organism evidence="2 3">
    <name type="scientific">Silvimonas iriomotensis</name>
    <dbReference type="NCBI Taxonomy" id="449662"/>
    <lineage>
        <taxon>Bacteria</taxon>
        <taxon>Pseudomonadati</taxon>
        <taxon>Pseudomonadota</taxon>
        <taxon>Betaproteobacteria</taxon>
        <taxon>Neisseriales</taxon>
        <taxon>Chitinibacteraceae</taxon>
        <taxon>Silvimonas</taxon>
    </lineage>
</organism>
<keyword evidence="1" id="KW-0732">Signal</keyword>
<reference evidence="3" key="1">
    <citation type="journal article" date="2019" name="Int. J. Syst. Evol. Microbiol.">
        <title>The Global Catalogue of Microorganisms (GCM) 10K type strain sequencing project: providing services to taxonomists for standard genome sequencing and annotation.</title>
        <authorList>
            <consortium name="The Broad Institute Genomics Platform"/>
            <consortium name="The Broad Institute Genome Sequencing Center for Infectious Disease"/>
            <person name="Wu L."/>
            <person name="Ma J."/>
        </authorList>
    </citation>
    <scope>NUCLEOTIDE SEQUENCE [LARGE SCALE GENOMIC DNA]</scope>
    <source>
        <strain evidence="3">CGMCC 1.8859</strain>
    </source>
</reference>
<evidence type="ECO:0000256" key="1">
    <source>
        <dbReference type="SAM" id="SignalP"/>
    </source>
</evidence>
<dbReference type="EMBL" id="BMLX01000002">
    <property type="protein sequence ID" value="GGP21168.1"/>
    <property type="molecule type" value="Genomic_DNA"/>
</dbReference>
<protein>
    <submittedName>
        <fullName evidence="2">Lipoprotein</fullName>
    </submittedName>
</protein>
<dbReference type="PROSITE" id="PS51257">
    <property type="entry name" value="PROKAR_LIPOPROTEIN"/>
    <property type="match status" value="1"/>
</dbReference>
<name>A0ABQ2P9V3_9NEIS</name>
<gene>
    <name evidence="2" type="ORF">GCM10010970_19150</name>
</gene>
<comment type="caution">
    <text evidence="2">The sequence shown here is derived from an EMBL/GenBank/DDBJ whole genome shotgun (WGS) entry which is preliminary data.</text>
</comment>
<evidence type="ECO:0000313" key="2">
    <source>
        <dbReference type="EMBL" id="GGP21168.1"/>
    </source>
</evidence>
<dbReference type="InterPro" id="IPR024409">
    <property type="entry name" value="DUF3833"/>
</dbReference>
<dbReference type="Pfam" id="PF12915">
    <property type="entry name" value="DUF3833"/>
    <property type="match status" value="1"/>
</dbReference>
<sequence>MKTAYWLLATALLLGACAGPNVTQYAQEQPVLDPTVYFAGQSEAWGMFQQRDGTVIKRFHVALTGQRTGDKFILNEQFAWSDGSQSQRAWTLWRTADGVWHGTAADVAGEAIGHASGNALNWQYTLHLPVDNQVVDVRMDDWMYQMDRDTLINRTSMHKFGVEVGQVTLFFRKLPPGARS</sequence>